<dbReference type="Gene3D" id="1.10.630.10">
    <property type="entry name" value="Cytochrome P450"/>
    <property type="match status" value="1"/>
</dbReference>
<dbReference type="GO" id="GO:0020037">
    <property type="term" value="F:heme binding"/>
    <property type="evidence" value="ECO:0007669"/>
    <property type="project" value="InterPro"/>
</dbReference>
<dbReference type="InterPro" id="IPR002401">
    <property type="entry name" value="Cyt_P450_E_grp-I"/>
</dbReference>
<evidence type="ECO:0000256" key="2">
    <source>
        <dbReference type="ARBA" id="ARBA00022617"/>
    </source>
</evidence>
<accession>A0A6M1SVS0</accession>
<dbReference type="InterPro" id="IPR036396">
    <property type="entry name" value="Cyt_P450_sf"/>
</dbReference>
<keyword evidence="6 8" id="KW-0503">Monooxygenase</keyword>
<evidence type="ECO:0000313" key="10">
    <source>
        <dbReference type="Proteomes" id="UP000473278"/>
    </source>
</evidence>
<dbReference type="GO" id="GO:0004497">
    <property type="term" value="F:monooxygenase activity"/>
    <property type="evidence" value="ECO:0007669"/>
    <property type="project" value="UniProtKB-KW"/>
</dbReference>
<evidence type="ECO:0000256" key="1">
    <source>
        <dbReference type="ARBA" id="ARBA00010617"/>
    </source>
</evidence>
<dbReference type="Proteomes" id="UP000473278">
    <property type="component" value="Unassembled WGS sequence"/>
</dbReference>
<dbReference type="PROSITE" id="PS00086">
    <property type="entry name" value="CYTOCHROME_P450"/>
    <property type="match status" value="1"/>
</dbReference>
<keyword evidence="3 7" id="KW-0479">Metal-binding</keyword>
<gene>
    <name evidence="9" type="ORF">G3570_00250</name>
</gene>
<name>A0A6M1SVS0_9BACT</name>
<dbReference type="Pfam" id="PF00067">
    <property type="entry name" value="p450"/>
    <property type="match status" value="1"/>
</dbReference>
<keyword evidence="10" id="KW-1185">Reference proteome</keyword>
<sequence length="442" mass="50605">MSIATAAITPPGPKGIALWKALREMQKSPLDTFSRDIDTYGSIVHYSFPKRAFTIISDPVHVYRVLNGDAGHTSKDTFTYRQIGKFAGNGLFTANGEPWQRYRPFYQKMLSPGRVEAMSTEMEKTIKCWLAESLSGMTSEKPIDIGFEMQKLALRVVCRVLLGYPITDSIDTVCTAVQRVLKITNDRIRNPMFVQMELLSNSGSRFSQSLSVLQAFADDIIAYSRSMGASSPFWDYLELEVAEAGEKEIRDQILTLFLAGHETTAAVLTWFFYLMALNPEWQERLRRDYVRMEEDRNSQTHGLLDCAIMETLRLYPPVWLFERKVKQEIRISRYRIPAGSTVAIFCYHIHRNPKWWEDAGSFKPERFSGESGKKIGRYTYLPFGGGPRYCVGSHFALQELRMISGIMLERFRIHNFGQQSVTPQAGLTLRPNKRIQVILEEL</sequence>
<evidence type="ECO:0000256" key="5">
    <source>
        <dbReference type="ARBA" id="ARBA00023004"/>
    </source>
</evidence>
<proteinExistence type="inferred from homology"/>
<keyword evidence="2 7" id="KW-0349">Heme</keyword>
<dbReference type="InterPro" id="IPR050196">
    <property type="entry name" value="Cytochrome_P450_Monoox"/>
</dbReference>
<dbReference type="PANTHER" id="PTHR24291:SF50">
    <property type="entry name" value="BIFUNCTIONAL ALBAFLAVENONE MONOOXYGENASE_TERPENE SYNTHASE"/>
    <property type="match status" value="1"/>
</dbReference>
<dbReference type="GO" id="GO:0016705">
    <property type="term" value="F:oxidoreductase activity, acting on paired donors, with incorporation or reduction of molecular oxygen"/>
    <property type="evidence" value="ECO:0007669"/>
    <property type="project" value="InterPro"/>
</dbReference>
<dbReference type="GO" id="GO:0005506">
    <property type="term" value="F:iron ion binding"/>
    <property type="evidence" value="ECO:0007669"/>
    <property type="project" value="InterPro"/>
</dbReference>
<keyword evidence="5 7" id="KW-0408">Iron</keyword>
<comment type="cofactor">
    <cofactor evidence="7">
        <name>heme</name>
        <dbReference type="ChEBI" id="CHEBI:30413"/>
    </cofactor>
</comment>
<protein>
    <submittedName>
        <fullName evidence="9">Cytochrome P450</fullName>
    </submittedName>
</protein>
<organism evidence="9 10">
    <name type="scientific">Halalkalibaculum roseum</name>
    <dbReference type="NCBI Taxonomy" id="2709311"/>
    <lineage>
        <taxon>Bacteria</taxon>
        <taxon>Pseudomonadati</taxon>
        <taxon>Balneolota</taxon>
        <taxon>Balneolia</taxon>
        <taxon>Balneolales</taxon>
        <taxon>Balneolaceae</taxon>
        <taxon>Halalkalibaculum</taxon>
    </lineage>
</organism>
<reference evidence="9 10" key="1">
    <citation type="submission" date="2020-02" db="EMBL/GenBank/DDBJ databases">
        <title>Balneolaceae bacterium YR4-1, complete genome.</title>
        <authorList>
            <person name="Li Y."/>
            <person name="Wu S."/>
        </authorList>
    </citation>
    <scope>NUCLEOTIDE SEQUENCE [LARGE SCALE GENOMIC DNA]</scope>
    <source>
        <strain evidence="9 10">YR4-1</strain>
    </source>
</reference>
<dbReference type="EMBL" id="JAALLT010000001">
    <property type="protein sequence ID" value="NGP75044.1"/>
    <property type="molecule type" value="Genomic_DNA"/>
</dbReference>
<dbReference type="PANTHER" id="PTHR24291">
    <property type="entry name" value="CYTOCHROME P450 FAMILY 4"/>
    <property type="match status" value="1"/>
</dbReference>
<dbReference type="InterPro" id="IPR001128">
    <property type="entry name" value="Cyt_P450"/>
</dbReference>
<dbReference type="PRINTS" id="PR00463">
    <property type="entry name" value="EP450I"/>
</dbReference>
<comment type="caution">
    <text evidence="9">The sequence shown here is derived from an EMBL/GenBank/DDBJ whole genome shotgun (WGS) entry which is preliminary data.</text>
</comment>
<evidence type="ECO:0000256" key="8">
    <source>
        <dbReference type="RuleBase" id="RU000461"/>
    </source>
</evidence>
<evidence type="ECO:0000256" key="7">
    <source>
        <dbReference type="PIRSR" id="PIRSR602401-1"/>
    </source>
</evidence>
<evidence type="ECO:0000256" key="6">
    <source>
        <dbReference type="ARBA" id="ARBA00023033"/>
    </source>
</evidence>
<keyword evidence="4 8" id="KW-0560">Oxidoreductase</keyword>
<dbReference type="PRINTS" id="PR00385">
    <property type="entry name" value="P450"/>
</dbReference>
<comment type="similarity">
    <text evidence="1 8">Belongs to the cytochrome P450 family.</text>
</comment>
<evidence type="ECO:0000256" key="4">
    <source>
        <dbReference type="ARBA" id="ARBA00023002"/>
    </source>
</evidence>
<feature type="binding site" description="axial binding residue" evidence="7">
    <location>
        <position position="390"/>
    </location>
    <ligand>
        <name>heme</name>
        <dbReference type="ChEBI" id="CHEBI:30413"/>
    </ligand>
    <ligandPart>
        <name>Fe</name>
        <dbReference type="ChEBI" id="CHEBI:18248"/>
    </ligandPart>
</feature>
<evidence type="ECO:0000313" key="9">
    <source>
        <dbReference type="EMBL" id="NGP75044.1"/>
    </source>
</evidence>
<dbReference type="RefSeq" id="WP_165138032.1">
    <property type="nucleotide sequence ID" value="NZ_JAALLT010000001.1"/>
</dbReference>
<dbReference type="AlphaFoldDB" id="A0A6M1SVS0"/>
<evidence type="ECO:0000256" key="3">
    <source>
        <dbReference type="ARBA" id="ARBA00022723"/>
    </source>
</evidence>
<dbReference type="InterPro" id="IPR017972">
    <property type="entry name" value="Cyt_P450_CS"/>
</dbReference>
<dbReference type="SUPFAM" id="SSF48264">
    <property type="entry name" value="Cytochrome P450"/>
    <property type="match status" value="1"/>
</dbReference>